<protein>
    <submittedName>
        <fullName evidence="6">FAD-linked oxidase C-terminal domain-containing protein</fullName>
    </submittedName>
</protein>
<dbReference type="PANTHER" id="PTHR42934">
    <property type="entry name" value="GLYCOLATE OXIDASE SUBUNIT GLCD"/>
    <property type="match status" value="1"/>
</dbReference>
<evidence type="ECO:0000313" key="6">
    <source>
        <dbReference type="EMBL" id="GAA1960120.1"/>
    </source>
</evidence>
<name>A0ABN2QXY3_9MICO</name>
<keyword evidence="4" id="KW-0560">Oxidoreductase</keyword>
<evidence type="ECO:0000256" key="1">
    <source>
        <dbReference type="ARBA" id="ARBA00001974"/>
    </source>
</evidence>
<keyword evidence="2" id="KW-0285">Flavoprotein</keyword>
<dbReference type="SUPFAM" id="SSF55103">
    <property type="entry name" value="FAD-linked oxidases, C-terminal domain"/>
    <property type="match status" value="1"/>
</dbReference>
<dbReference type="Gene3D" id="1.10.45.10">
    <property type="entry name" value="Vanillyl-alcohol Oxidase, Chain A, domain 4"/>
    <property type="match status" value="1"/>
</dbReference>
<proteinExistence type="predicted"/>
<dbReference type="InterPro" id="IPR006094">
    <property type="entry name" value="Oxid_FAD_bind_N"/>
</dbReference>
<dbReference type="RefSeq" id="WP_157416566.1">
    <property type="nucleotide sequence ID" value="NZ_BAAAMK010000005.1"/>
</dbReference>
<dbReference type="SUPFAM" id="SSF56176">
    <property type="entry name" value="FAD-binding/transporter-associated domain-like"/>
    <property type="match status" value="1"/>
</dbReference>
<dbReference type="Pfam" id="PF02913">
    <property type="entry name" value="FAD-oxidase_C"/>
    <property type="match status" value="1"/>
</dbReference>
<dbReference type="Gene3D" id="3.30.70.2740">
    <property type="match status" value="1"/>
</dbReference>
<dbReference type="InterPro" id="IPR004113">
    <property type="entry name" value="FAD-bd_oxidored_4_C"/>
</dbReference>
<accession>A0ABN2QXY3</accession>
<evidence type="ECO:0000259" key="5">
    <source>
        <dbReference type="PROSITE" id="PS51387"/>
    </source>
</evidence>
<dbReference type="InterPro" id="IPR051914">
    <property type="entry name" value="FAD-linked_OxidoTrans_Type4"/>
</dbReference>
<evidence type="ECO:0000256" key="3">
    <source>
        <dbReference type="ARBA" id="ARBA00022827"/>
    </source>
</evidence>
<dbReference type="Pfam" id="PF01565">
    <property type="entry name" value="FAD_binding_4"/>
    <property type="match status" value="1"/>
</dbReference>
<organism evidence="6 7">
    <name type="scientific">Agromyces allii</name>
    <dbReference type="NCBI Taxonomy" id="393607"/>
    <lineage>
        <taxon>Bacteria</taxon>
        <taxon>Bacillati</taxon>
        <taxon>Actinomycetota</taxon>
        <taxon>Actinomycetes</taxon>
        <taxon>Micrococcales</taxon>
        <taxon>Microbacteriaceae</taxon>
        <taxon>Agromyces</taxon>
    </lineage>
</organism>
<reference evidence="6 7" key="1">
    <citation type="journal article" date="2019" name="Int. J. Syst. Evol. Microbiol.">
        <title>The Global Catalogue of Microorganisms (GCM) 10K type strain sequencing project: providing services to taxonomists for standard genome sequencing and annotation.</title>
        <authorList>
            <consortium name="The Broad Institute Genomics Platform"/>
            <consortium name="The Broad Institute Genome Sequencing Center for Infectious Disease"/>
            <person name="Wu L."/>
            <person name="Ma J."/>
        </authorList>
    </citation>
    <scope>NUCLEOTIDE SEQUENCE [LARGE SCALE GENOMIC DNA]</scope>
    <source>
        <strain evidence="6 7">JCM 13584</strain>
    </source>
</reference>
<dbReference type="Gene3D" id="3.30.465.10">
    <property type="match status" value="1"/>
</dbReference>
<dbReference type="Proteomes" id="UP001499954">
    <property type="component" value="Unassembled WGS sequence"/>
</dbReference>
<keyword evidence="3" id="KW-0274">FAD</keyword>
<evidence type="ECO:0000256" key="4">
    <source>
        <dbReference type="ARBA" id="ARBA00023002"/>
    </source>
</evidence>
<evidence type="ECO:0000256" key="2">
    <source>
        <dbReference type="ARBA" id="ARBA00022630"/>
    </source>
</evidence>
<keyword evidence="7" id="KW-1185">Reference proteome</keyword>
<dbReference type="InterPro" id="IPR016164">
    <property type="entry name" value="FAD-linked_Oxase-like_C"/>
</dbReference>
<dbReference type="InterPro" id="IPR016166">
    <property type="entry name" value="FAD-bd_PCMH"/>
</dbReference>
<gene>
    <name evidence="6" type="ORF">GCM10009717_28580</name>
</gene>
<evidence type="ECO:0000313" key="7">
    <source>
        <dbReference type="Proteomes" id="UP001499954"/>
    </source>
</evidence>
<dbReference type="PANTHER" id="PTHR42934:SF2">
    <property type="entry name" value="GLYCOLATE OXIDASE SUBUNIT GLCD"/>
    <property type="match status" value="1"/>
</dbReference>
<comment type="cofactor">
    <cofactor evidence="1">
        <name>FAD</name>
        <dbReference type="ChEBI" id="CHEBI:57692"/>
    </cofactor>
</comment>
<comment type="caution">
    <text evidence="6">The sequence shown here is derived from an EMBL/GenBank/DDBJ whole genome shotgun (WGS) entry which is preliminary data.</text>
</comment>
<feature type="domain" description="FAD-binding PCMH-type" evidence="5">
    <location>
        <begin position="56"/>
        <end position="235"/>
    </location>
</feature>
<sequence>MSDAASGNQAASVDGRQVVDRGAVVAELQRLLRADQVVTDAAALASYAHDDAEWAPFELPLAVVLAEHEEDVVAVVRLAAASGVRVVPRGAGTGLSGGANAVADGIVLSLERMTRIVEIDAAERFAVAEAGVINDTLRQAVAEQGLWYPPDPASYRISTIGGNAATNAGGICCVKYGVTRDYVLGLRVVLADGEIVDLGRRTAKGVTGYDLTALMVGSEGTLGVITQVTVKLLPLAGREERAIVGAFGSLVAAGDAVAAISASGIVPSALEILDRTCIEAVDAWQSLGLPHGVDTLLLAKVDEVGALGERNAASVAELMTGAGALSVEQAVDADEVDRLFVARRLAYPALERLGPVLTEDVCVPRGAVPEMLARIQSAAAEYDVVIANIAHAGDGNLHPLIIAPEGDDAAKARAKLAFDRIVDECRALGGTVTGEHGVGLLKLPGARAELGDRVIAMHASIKQALDPRGTLNPGKAFPG</sequence>
<dbReference type="PROSITE" id="PS51387">
    <property type="entry name" value="FAD_PCMH"/>
    <property type="match status" value="1"/>
</dbReference>
<dbReference type="InterPro" id="IPR036318">
    <property type="entry name" value="FAD-bd_PCMH-like_sf"/>
</dbReference>
<dbReference type="InterPro" id="IPR016169">
    <property type="entry name" value="FAD-bd_PCMH_sub2"/>
</dbReference>
<dbReference type="EMBL" id="BAAAMK010000005">
    <property type="protein sequence ID" value="GAA1960120.1"/>
    <property type="molecule type" value="Genomic_DNA"/>
</dbReference>
<dbReference type="InterPro" id="IPR016171">
    <property type="entry name" value="Vanillyl_alc_oxidase_C-sub2"/>
</dbReference>